<gene>
    <name evidence="2" type="ORF">Pmani_036186</name>
</gene>
<feature type="region of interest" description="Disordered" evidence="1">
    <location>
        <begin position="1"/>
        <end position="62"/>
    </location>
</feature>
<sequence length="76" mass="8266">MEAARRAAADTEMGQISAVSRHRSSANERRRQLMYGTVGGARTSPAPTSGRHRPSRPRQCDSLCPSGRTVRCAALR</sequence>
<dbReference type="AlphaFoldDB" id="A0AAE1NK52"/>
<dbReference type="EMBL" id="JAWZYT010005317">
    <property type="protein sequence ID" value="KAK4290952.1"/>
    <property type="molecule type" value="Genomic_DNA"/>
</dbReference>
<comment type="caution">
    <text evidence="2">The sequence shown here is derived from an EMBL/GenBank/DDBJ whole genome shotgun (WGS) entry which is preliminary data.</text>
</comment>
<accession>A0AAE1NK52</accession>
<name>A0AAE1NK52_9EUCA</name>
<evidence type="ECO:0000313" key="3">
    <source>
        <dbReference type="Proteomes" id="UP001292094"/>
    </source>
</evidence>
<organism evidence="2 3">
    <name type="scientific">Petrolisthes manimaculis</name>
    <dbReference type="NCBI Taxonomy" id="1843537"/>
    <lineage>
        <taxon>Eukaryota</taxon>
        <taxon>Metazoa</taxon>
        <taxon>Ecdysozoa</taxon>
        <taxon>Arthropoda</taxon>
        <taxon>Crustacea</taxon>
        <taxon>Multicrustacea</taxon>
        <taxon>Malacostraca</taxon>
        <taxon>Eumalacostraca</taxon>
        <taxon>Eucarida</taxon>
        <taxon>Decapoda</taxon>
        <taxon>Pleocyemata</taxon>
        <taxon>Anomura</taxon>
        <taxon>Galatheoidea</taxon>
        <taxon>Porcellanidae</taxon>
        <taxon>Petrolisthes</taxon>
    </lineage>
</organism>
<evidence type="ECO:0000256" key="1">
    <source>
        <dbReference type="SAM" id="MobiDB-lite"/>
    </source>
</evidence>
<proteinExistence type="predicted"/>
<keyword evidence="3" id="KW-1185">Reference proteome</keyword>
<dbReference type="Proteomes" id="UP001292094">
    <property type="component" value="Unassembled WGS sequence"/>
</dbReference>
<reference evidence="2" key="1">
    <citation type="submission" date="2023-11" db="EMBL/GenBank/DDBJ databases">
        <title>Genome assemblies of two species of porcelain crab, Petrolisthes cinctipes and Petrolisthes manimaculis (Anomura: Porcellanidae).</title>
        <authorList>
            <person name="Angst P."/>
        </authorList>
    </citation>
    <scope>NUCLEOTIDE SEQUENCE</scope>
    <source>
        <strain evidence="2">PB745_02</strain>
        <tissue evidence="2">Gill</tissue>
    </source>
</reference>
<evidence type="ECO:0000313" key="2">
    <source>
        <dbReference type="EMBL" id="KAK4290952.1"/>
    </source>
</evidence>
<protein>
    <submittedName>
        <fullName evidence="2">Uncharacterized protein</fullName>
    </submittedName>
</protein>